<keyword evidence="1" id="KW-1185">Reference proteome</keyword>
<gene>
    <name evidence="2" type="primary">LOC115215129</name>
</gene>
<evidence type="ECO:0000313" key="1">
    <source>
        <dbReference type="Proteomes" id="UP000515154"/>
    </source>
</evidence>
<dbReference type="AlphaFoldDB" id="A0A6P7SPW8"/>
<dbReference type="KEGG" id="osn:115215129"/>
<proteinExistence type="predicted"/>
<sequence>MTFSSEMETELSTHIKTLAEQFHGLTRKLIVEYALRNNVTVPDSWQQNGMTGKHFGYPLKKETIKQFEHQKLARASAFNRYNIDKFYDNLKDGKGLHKFECHDIYNANGTECTTVKQSENVVVAEGVKKVGSITSAERGHFVTVVHAVNAAGSVVPSLLIFPRKNNRDYLIEVVLQGVSEESIPVDGLMEICL</sequence>
<dbReference type="Proteomes" id="UP000515154">
    <property type="component" value="Linkage group LG8"/>
</dbReference>
<evidence type="ECO:0000313" key="2">
    <source>
        <dbReference type="RefSeq" id="XP_029640163.1"/>
    </source>
</evidence>
<protein>
    <submittedName>
        <fullName evidence="2">Uncharacterized protein LOC115215129</fullName>
    </submittedName>
</protein>
<dbReference type="RefSeq" id="XP_029640163.1">
    <property type="nucleotide sequence ID" value="XM_029784303.1"/>
</dbReference>
<organism evidence="1 2">
    <name type="scientific">Octopus sinensis</name>
    <name type="common">East Asian common octopus</name>
    <dbReference type="NCBI Taxonomy" id="2607531"/>
    <lineage>
        <taxon>Eukaryota</taxon>
        <taxon>Metazoa</taxon>
        <taxon>Spiralia</taxon>
        <taxon>Lophotrochozoa</taxon>
        <taxon>Mollusca</taxon>
        <taxon>Cephalopoda</taxon>
        <taxon>Coleoidea</taxon>
        <taxon>Octopodiformes</taxon>
        <taxon>Octopoda</taxon>
        <taxon>Incirrata</taxon>
        <taxon>Octopodidae</taxon>
        <taxon>Octopus</taxon>
    </lineage>
</organism>
<name>A0A6P7SPW8_9MOLL</name>
<reference evidence="2" key="1">
    <citation type="submission" date="2025-08" db="UniProtKB">
        <authorList>
            <consortium name="RefSeq"/>
        </authorList>
    </citation>
    <scope>IDENTIFICATION</scope>
</reference>
<accession>A0A6P7SPW8</accession>